<keyword evidence="5" id="KW-0408">Iron</keyword>
<dbReference type="AlphaFoldDB" id="A0A3B0XYZ9"/>
<name>A0A3B0XYZ9_9ZZZZ</name>
<dbReference type="GO" id="GO:0009055">
    <property type="term" value="F:electron transfer activity"/>
    <property type="evidence" value="ECO:0007669"/>
    <property type="project" value="InterPro"/>
</dbReference>
<evidence type="ECO:0000256" key="4">
    <source>
        <dbReference type="ARBA" id="ARBA00022982"/>
    </source>
</evidence>
<dbReference type="InterPro" id="IPR050597">
    <property type="entry name" value="Cytochrome_c_Oxidase_Subunit"/>
</dbReference>
<dbReference type="SUPFAM" id="SSF46626">
    <property type="entry name" value="Cytochrome c"/>
    <property type="match status" value="1"/>
</dbReference>
<evidence type="ECO:0000256" key="2">
    <source>
        <dbReference type="ARBA" id="ARBA00022617"/>
    </source>
</evidence>
<evidence type="ECO:0000256" key="5">
    <source>
        <dbReference type="ARBA" id="ARBA00023004"/>
    </source>
</evidence>
<protein>
    <submittedName>
        <fullName evidence="7">Cytochrome c4</fullName>
    </submittedName>
</protein>
<evidence type="ECO:0000259" key="6">
    <source>
        <dbReference type="PROSITE" id="PS51007"/>
    </source>
</evidence>
<keyword evidence="1" id="KW-0813">Transport</keyword>
<dbReference type="GO" id="GO:0046872">
    <property type="term" value="F:metal ion binding"/>
    <property type="evidence" value="ECO:0007669"/>
    <property type="project" value="UniProtKB-KW"/>
</dbReference>
<dbReference type="GO" id="GO:0020037">
    <property type="term" value="F:heme binding"/>
    <property type="evidence" value="ECO:0007669"/>
    <property type="project" value="InterPro"/>
</dbReference>
<keyword evidence="4" id="KW-0249">Electron transport</keyword>
<evidence type="ECO:0000256" key="3">
    <source>
        <dbReference type="ARBA" id="ARBA00022723"/>
    </source>
</evidence>
<organism evidence="7">
    <name type="scientific">hydrothermal vent metagenome</name>
    <dbReference type="NCBI Taxonomy" id="652676"/>
    <lineage>
        <taxon>unclassified sequences</taxon>
        <taxon>metagenomes</taxon>
        <taxon>ecological metagenomes</taxon>
    </lineage>
</organism>
<dbReference type="InterPro" id="IPR009056">
    <property type="entry name" value="Cyt_c-like_dom"/>
</dbReference>
<dbReference type="Gene3D" id="1.10.760.10">
    <property type="entry name" value="Cytochrome c-like domain"/>
    <property type="match status" value="1"/>
</dbReference>
<evidence type="ECO:0000256" key="1">
    <source>
        <dbReference type="ARBA" id="ARBA00022448"/>
    </source>
</evidence>
<feature type="domain" description="Cytochrome c" evidence="6">
    <location>
        <begin position="24"/>
        <end position="104"/>
    </location>
</feature>
<dbReference type="PANTHER" id="PTHR33751">
    <property type="entry name" value="CBB3-TYPE CYTOCHROME C OXIDASE SUBUNIT FIXP"/>
    <property type="match status" value="1"/>
</dbReference>
<dbReference type="PANTHER" id="PTHR33751:SF9">
    <property type="entry name" value="CYTOCHROME C4"/>
    <property type="match status" value="1"/>
</dbReference>
<dbReference type="EMBL" id="UOFN01000004">
    <property type="protein sequence ID" value="VAW72731.1"/>
    <property type="molecule type" value="Genomic_DNA"/>
</dbReference>
<sequence>MKKVFVAVAGSVLLFGASLSMAGGDAAAGKATAAKACAGCHDGAGAGMSANPVWPNLASQKEAYLAKQLKAFRDGTRNDPTMSLMAKPLSDADIDNLAAHYSGL</sequence>
<reference evidence="7" key="1">
    <citation type="submission" date="2018-06" db="EMBL/GenBank/DDBJ databases">
        <authorList>
            <person name="Zhirakovskaya E."/>
        </authorList>
    </citation>
    <scope>NUCLEOTIDE SEQUENCE</scope>
</reference>
<accession>A0A3B0XYZ9</accession>
<evidence type="ECO:0000313" key="7">
    <source>
        <dbReference type="EMBL" id="VAW72731.1"/>
    </source>
</evidence>
<keyword evidence="2" id="KW-0349">Heme</keyword>
<dbReference type="InterPro" id="IPR036909">
    <property type="entry name" value="Cyt_c-like_dom_sf"/>
</dbReference>
<keyword evidence="3" id="KW-0479">Metal-binding</keyword>
<gene>
    <name evidence="7" type="ORF">MNBD_GAMMA15-1885</name>
</gene>
<proteinExistence type="predicted"/>
<dbReference type="PROSITE" id="PS51007">
    <property type="entry name" value="CYTC"/>
    <property type="match status" value="1"/>
</dbReference>
<dbReference type="Pfam" id="PF00034">
    <property type="entry name" value="Cytochrom_C"/>
    <property type="match status" value="1"/>
</dbReference>